<dbReference type="AlphaFoldDB" id="A0A0G4IK60"/>
<dbReference type="Pfam" id="PF10712">
    <property type="entry name" value="NAD-GH"/>
    <property type="match status" value="1"/>
</dbReference>
<dbReference type="InterPro" id="IPR019651">
    <property type="entry name" value="Glutamate_DH_NAD-spec"/>
</dbReference>
<dbReference type="EMBL" id="CDSF01000024">
    <property type="protein sequence ID" value="CEO95606.1"/>
    <property type="molecule type" value="Genomic_DNA"/>
</dbReference>
<sequence length="161" mass="17797">MDTNLSTKVGVTVRGHDFEDSVVNSQKRDIEGTTAKVVHQDVLLLALLIQAVRDRGGRRLVDDTEDVQAGDLSGILRRLTLGVVEVGWDRDDGRLDFVAQVRLSGFFHLGQDHRGDLLRGKFLLLAVGDHADVRTAVLVDDLERPQLHISLNVLVLEVTTD</sequence>
<dbReference type="Proteomes" id="UP000039324">
    <property type="component" value="Unassembled WGS sequence"/>
</dbReference>
<keyword evidence="2" id="KW-1185">Reference proteome</keyword>
<proteinExistence type="predicted"/>
<evidence type="ECO:0000313" key="2">
    <source>
        <dbReference type="Proteomes" id="UP000039324"/>
    </source>
</evidence>
<accession>A0A0G4IK60</accession>
<reference evidence="1 2" key="1">
    <citation type="submission" date="2015-02" db="EMBL/GenBank/DDBJ databases">
        <authorList>
            <person name="Chooi Y.-H."/>
        </authorList>
    </citation>
    <scope>NUCLEOTIDE SEQUENCE [LARGE SCALE GENOMIC DNA]</scope>
    <source>
        <strain evidence="1">E3</strain>
    </source>
</reference>
<evidence type="ECO:0000313" key="1">
    <source>
        <dbReference type="EMBL" id="CEO95606.1"/>
    </source>
</evidence>
<dbReference type="OrthoDB" id="2017405at2759"/>
<gene>
    <name evidence="1" type="ORF">PBRA_004332</name>
</gene>
<protein>
    <submittedName>
        <fullName evidence="1">Uncharacterized protein</fullName>
    </submittedName>
</protein>
<organism evidence="1 2">
    <name type="scientific">Plasmodiophora brassicae</name>
    <name type="common">Clubroot disease agent</name>
    <dbReference type="NCBI Taxonomy" id="37360"/>
    <lineage>
        <taxon>Eukaryota</taxon>
        <taxon>Sar</taxon>
        <taxon>Rhizaria</taxon>
        <taxon>Endomyxa</taxon>
        <taxon>Phytomyxea</taxon>
        <taxon>Plasmodiophorida</taxon>
        <taxon>Plasmodiophoridae</taxon>
        <taxon>Plasmodiophora</taxon>
    </lineage>
</organism>
<name>A0A0G4IK60_PLABS</name>